<keyword evidence="5 6" id="KW-0472">Membrane</keyword>
<dbReference type="EMBL" id="NFFZ01000004">
    <property type="protein sequence ID" value="OTI63050.1"/>
    <property type="molecule type" value="Genomic_DNA"/>
</dbReference>
<evidence type="ECO:0000256" key="5">
    <source>
        <dbReference type="ARBA" id="ARBA00023136"/>
    </source>
</evidence>
<dbReference type="Pfam" id="PF04011">
    <property type="entry name" value="LemA"/>
    <property type="match status" value="1"/>
</dbReference>
<evidence type="ECO:0008006" key="9">
    <source>
        <dbReference type="Google" id="ProtNLM"/>
    </source>
</evidence>
<protein>
    <recommendedName>
        <fullName evidence="9">LemA family protein</fullName>
    </recommendedName>
</protein>
<dbReference type="RefSeq" id="WP_065085921.1">
    <property type="nucleotide sequence ID" value="NZ_NFFZ01000004.1"/>
</dbReference>
<evidence type="ECO:0000313" key="8">
    <source>
        <dbReference type="Proteomes" id="UP000194857"/>
    </source>
</evidence>
<evidence type="ECO:0000256" key="1">
    <source>
        <dbReference type="ARBA" id="ARBA00004167"/>
    </source>
</evidence>
<comment type="subcellular location">
    <subcellularLocation>
        <location evidence="1">Membrane</location>
        <topology evidence="1">Single-pass membrane protein</topology>
    </subcellularLocation>
</comment>
<dbReference type="PANTHER" id="PTHR34478:SF1">
    <property type="entry name" value="PROTEIN LEMA"/>
    <property type="match status" value="1"/>
</dbReference>
<reference evidence="7 8" key="1">
    <citation type="submission" date="2017-05" db="EMBL/GenBank/DDBJ databases">
        <authorList>
            <person name="Song R."/>
            <person name="Chenine A.L."/>
            <person name="Ruprecht R.M."/>
        </authorList>
    </citation>
    <scope>NUCLEOTIDE SEQUENCE [LARGE SCALE GENOMIC DNA]</scope>
    <source>
        <strain evidence="7 8">S567_C10_BS</strain>
    </source>
</reference>
<organism evidence="7 8">
    <name type="scientific">Pseudomonas aeruginosa</name>
    <dbReference type="NCBI Taxonomy" id="287"/>
    <lineage>
        <taxon>Bacteria</taxon>
        <taxon>Pseudomonadati</taxon>
        <taxon>Pseudomonadota</taxon>
        <taxon>Gammaproteobacteria</taxon>
        <taxon>Pseudomonadales</taxon>
        <taxon>Pseudomonadaceae</taxon>
        <taxon>Pseudomonas</taxon>
    </lineage>
</organism>
<name>A0A241XRK1_PSEAI</name>
<evidence type="ECO:0000256" key="2">
    <source>
        <dbReference type="ARBA" id="ARBA00008854"/>
    </source>
</evidence>
<feature type="transmembrane region" description="Helical" evidence="6">
    <location>
        <begin position="6"/>
        <end position="26"/>
    </location>
</feature>
<gene>
    <name evidence="7" type="ORF">CAZ10_09410</name>
</gene>
<keyword evidence="4 6" id="KW-1133">Transmembrane helix</keyword>
<dbReference type="SUPFAM" id="SSF140478">
    <property type="entry name" value="LemA-like"/>
    <property type="match status" value="1"/>
</dbReference>
<dbReference type="AlphaFoldDB" id="A0A241XRK1"/>
<dbReference type="Gene3D" id="1.20.1440.20">
    <property type="entry name" value="LemA-like domain"/>
    <property type="match status" value="1"/>
</dbReference>
<dbReference type="PANTHER" id="PTHR34478">
    <property type="entry name" value="PROTEIN LEMA"/>
    <property type="match status" value="1"/>
</dbReference>
<dbReference type="Proteomes" id="UP000194857">
    <property type="component" value="Unassembled WGS sequence"/>
</dbReference>
<dbReference type="InterPro" id="IPR007156">
    <property type="entry name" value="MamQ_LemA"/>
</dbReference>
<keyword evidence="3 6" id="KW-0812">Transmembrane</keyword>
<evidence type="ECO:0000256" key="4">
    <source>
        <dbReference type="ARBA" id="ARBA00022989"/>
    </source>
</evidence>
<sequence length="189" mass="20912">MEISVIITIAVVALVVLSTIGLYNGIIGGHNRAQRAWSDVLAFERAKTKVLEALLEQAKLFKEYESKVVETVTRLRSAISGLPKEANGDALETVERETKELLGGLRVAFEAYPDLKASEVVNSLMREISEKQDNVAASITIFNREVERFNNAIQMFPGSLVNSFLNKKTAINPFTDEAASAGFEYRPNF</sequence>
<dbReference type="InterPro" id="IPR023353">
    <property type="entry name" value="LemA-like_dom_sf"/>
</dbReference>
<evidence type="ECO:0000313" key="7">
    <source>
        <dbReference type="EMBL" id="OTI63050.1"/>
    </source>
</evidence>
<dbReference type="GO" id="GO:0016020">
    <property type="term" value="C:membrane"/>
    <property type="evidence" value="ECO:0007669"/>
    <property type="project" value="UniProtKB-SubCell"/>
</dbReference>
<evidence type="ECO:0000256" key="6">
    <source>
        <dbReference type="SAM" id="Phobius"/>
    </source>
</evidence>
<proteinExistence type="inferred from homology"/>
<accession>A0A241XRK1</accession>
<evidence type="ECO:0000256" key="3">
    <source>
        <dbReference type="ARBA" id="ARBA00022692"/>
    </source>
</evidence>
<comment type="similarity">
    <text evidence="2">Belongs to the LemA family.</text>
</comment>
<comment type="caution">
    <text evidence="7">The sequence shown here is derived from an EMBL/GenBank/DDBJ whole genome shotgun (WGS) entry which is preliminary data.</text>
</comment>